<sequence>MMKTFFKKSTKTDNDDMIVQGIWMSSFLLLIVQGTGAFKYTFAMGVLSGIVIVVNLFWLVKLSKKKMTKEQDNA</sequence>
<reference evidence="2 3" key="1">
    <citation type="journal article" date="2020" name="Biotechnol. Biofuels">
        <title>New insights from the biogas microbiome by comprehensive genome-resolved metagenomics of nearly 1600 species originating from multiple anaerobic digesters.</title>
        <authorList>
            <person name="Campanaro S."/>
            <person name="Treu L."/>
            <person name="Rodriguez-R L.M."/>
            <person name="Kovalovszki A."/>
            <person name="Ziels R.M."/>
            <person name="Maus I."/>
            <person name="Zhu X."/>
            <person name="Kougias P.G."/>
            <person name="Basile A."/>
            <person name="Luo G."/>
            <person name="Schluter A."/>
            <person name="Konstantinidis K.T."/>
            <person name="Angelidaki I."/>
        </authorList>
    </citation>
    <scope>NUCLEOTIDE SEQUENCE [LARGE SCALE GENOMIC DNA]</scope>
    <source>
        <strain evidence="2">AS27yjCOA_61</strain>
    </source>
</reference>
<organism evidence="2 3">
    <name type="scientific">Pseudolactococcus chungangensis</name>
    <dbReference type="NCBI Taxonomy" id="451457"/>
    <lineage>
        <taxon>Bacteria</taxon>
        <taxon>Bacillati</taxon>
        <taxon>Bacillota</taxon>
        <taxon>Bacilli</taxon>
        <taxon>Lactobacillales</taxon>
        <taxon>Streptococcaceae</taxon>
        <taxon>Pseudolactococcus</taxon>
    </lineage>
</organism>
<proteinExistence type="predicted"/>
<protein>
    <submittedName>
        <fullName evidence="2">Uncharacterized protein</fullName>
    </submittedName>
</protein>
<evidence type="ECO:0000313" key="3">
    <source>
        <dbReference type="Proteomes" id="UP000559962"/>
    </source>
</evidence>
<accession>A0A847J6S7</accession>
<gene>
    <name evidence="2" type="ORF">GX453_10065</name>
</gene>
<dbReference type="EMBL" id="JAAYVO010000138">
    <property type="protein sequence ID" value="NLH36342.1"/>
    <property type="molecule type" value="Genomic_DNA"/>
</dbReference>
<name>A0A847J6S7_9LACT</name>
<comment type="caution">
    <text evidence="2">The sequence shown here is derived from an EMBL/GenBank/DDBJ whole genome shotgun (WGS) entry which is preliminary data.</text>
</comment>
<feature type="transmembrane region" description="Helical" evidence="1">
    <location>
        <begin position="17"/>
        <end position="34"/>
    </location>
</feature>
<evidence type="ECO:0000256" key="1">
    <source>
        <dbReference type="SAM" id="Phobius"/>
    </source>
</evidence>
<evidence type="ECO:0000313" key="2">
    <source>
        <dbReference type="EMBL" id="NLH36342.1"/>
    </source>
</evidence>
<keyword evidence="1" id="KW-1133">Transmembrane helix</keyword>
<feature type="transmembrane region" description="Helical" evidence="1">
    <location>
        <begin position="40"/>
        <end position="60"/>
    </location>
</feature>
<dbReference type="AlphaFoldDB" id="A0A847J6S7"/>
<keyword evidence="1" id="KW-0472">Membrane</keyword>
<dbReference type="Proteomes" id="UP000559962">
    <property type="component" value="Unassembled WGS sequence"/>
</dbReference>
<keyword evidence="1" id="KW-0812">Transmembrane</keyword>